<dbReference type="InterPro" id="IPR000847">
    <property type="entry name" value="LysR_HTH_N"/>
</dbReference>
<evidence type="ECO:0000256" key="2">
    <source>
        <dbReference type="ARBA" id="ARBA00023015"/>
    </source>
</evidence>
<dbReference type="Pfam" id="PF00126">
    <property type="entry name" value="HTH_1"/>
    <property type="match status" value="1"/>
</dbReference>
<evidence type="ECO:0000256" key="1">
    <source>
        <dbReference type="ARBA" id="ARBA00009437"/>
    </source>
</evidence>
<evidence type="ECO:0000256" key="3">
    <source>
        <dbReference type="ARBA" id="ARBA00023125"/>
    </source>
</evidence>
<dbReference type="InterPro" id="IPR005119">
    <property type="entry name" value="LysR_subst-bd"/>
</dbReference>
<dbReference type="Gene3D" id="3.40.190.10">
    <property type="entry name" value="Periplasmic binding protein-like II"/>
    <property type="match status" value="2"/>
</dbReference>
<dbReference type="SUPFAM" id="SSF53850">
    <property type="entry name" value="Periplasmic binding protein-like II"/>
    <property type="match status" value="1"/>
</dbReference>
<dbReference type="GO" id="GO:0003700">
    <property type="term" value="F:DNA-binding transcription factor activity"/>
    <property type="evidence" value="ECO:0007669"/>
    <property type="project" value="InterPro"/>
</dbReference>
<dbReference type="GO" id="GO:0000976">
    <property type="term" value="F:transcription cis-regulatory region binding"/>
    <property type="evidence" value="ECO:0007669"/>
    <property type="project" value="TreeGrafter"/>
</dbReference>
<evidence type="ECO:0000313" key="6">
    <source>
        <dbReference type="EMBL" id="QDU97850.1"/>
    </source>
</evidence>
<dbReference type="InterPro" id="IPR036390">
    <property type="entry name" value="WH_DNA-bd_sf"/>
</dbReference>
<dbReference type="Pfam" id="PF03466">
    <property type="entry name" value="LysR_substrate"/>
    <property type="match status" value="1"/>
</dbReference>
<dbReference type="KEGG" id="lcre:Pla8534_57070"/>
<dbReference type="EMBL" id="CP036433">
    <property type="protein sequence ID" value="QDU97850.1"/>
    <property type="molecule type" value="Genomic_DNA"/>
</dbReference>
<dbReference type="InterPro" id="IPR036388">
    <property type="entry name" value="WH-like_DNA-bd_sf"/>
</dbReference>
<keyword evidence="4" id="KW-0804">Transcription</keyword>
<sequence length="317" mass="35079">MAKKKRSNSNEVRLQQLRSFCETARLGSLTAAAHALGLTQPTIGEQVHALEREFQAQLVEPHGRGCRLTESGRILAELATPLLAGIDSLKASFREASDQQGSRLTIASSPRTLAEDILDCLPSFERDFPTAQVSCLEMWTESVVESVRSGKAHLGLTLSAAIDRSCRLIEVEPGYELDLLLVTPKKHPLARRRTLRLEEIAEFPIVNGRDSVFDPAISEALIKADVFKRHPSRVEATYTAAVRRFVSRGFGVGFVFGLPGQPVEEGLSERSLSRLVGRTRIDLVWRRGAIAPRYARDFADSLKQSMAEKRASAEKEM</sequence>
<dbReference type="RefSeq" id="WP_145056603.1">
    <property type="nucleotide sequence ID" value="NZ_CP036433.1"/>
</dbReference>
<gene>
    <name evidence="6" type="primary">cysB_2</name>
    <name evidence="6" type="ORF">Pla8534_57070</name>
</gene>
<comment type="similarity">
    <text evidence="1">Belongs to the LysR transcriptional regulatory family.</text>
</comment>
<dbReference type="Gene3D" id="1.10.10.10">
    <property type="entry name" value="Winged helix-like DNA-binding domain superfamily/Winged helix DNA-binding domain"/>
    <property type="match status" value="1"/>
</dbReference>
<reference evidence="6 7" key="1">
    <citation type="submission" date="2019-02" db="EMBL/GenBank/DDBJ databases">
        <title>Deep-cultivation of Planctomycetes and their phenomic and genomic characterization uncovers novel biology.</title>
        <authorList>
            <person name="Wiegand S."/>
            <person name="Jogler M."/>
            <person name="Boedeker C."/>
            <person name="Pinto D."/>
            <person name="Vollmers J."/>
            <person name="Rivas-Marin E."/>
            <person name="Kohn T."/>
            <person name="Peeters S.H."/>
            <person name="Heuer A."/>
            <person name="Rast P."/>
            <person name="Oberbeckmann S."/>
            <person name="Bunk B."/>
            <person name="Jeske O."/>
            <person name="Meyerdierks A."/>
            <person name="Storesund J.E."/>
            <person name="Kallscheuer N."/>
            <person name="Luecker S."/>
            <person name="Lage O.M."/>
            <person name="Pohl T."/>
            <person name="Merkel B.J."/>
            <person name="Hornburger P."/>
            <person name="Mueller R.-W."/>
            <person name="Bruemmer F."/>
            <person name="Labrenz M."/>
            <person name="Spormann A.M."/>
            <person name="Op den Camp H."/>
            <person name="Overmann J."/>
            <person name="Amann R."/>
            <person name="Jetten M.S.M."/>
            <person name="Mascher T."/>
            <person name="Medema M.H."/>
            <person name="Devos D.P."/>
            <person name="Kaster A.-K."/>
            <person name="Ovreas L."/>
            <person name="Rohde M."/>
            <person name="Galperin M.Y."/>
            <person name="Jogler C."/>
        </authorList>
    </citation>
    <scope>NUCLEOTIDE SEQUENCE [LARGE SCALE GENOMIC DNA]</scope>
    <source>
        <strain evidence="6 7">Pla85_3_4</strain>
    </source>
</reference>
<keyword evidence="2" id="KW-0805">Transcription regulation</keyword>
<dbReference type="SUPFAM" id="SSF46785">
    <property type="entry name" value="Winged helix' DNA-binding domain"/>
    <property type="match status" value="1"/>
</dbReference>
<name>A0A518E185_9BACT</name>
<protein>
    <submittedName>
        <fullName evidence="6">HTH-type transcriptional regulator CysB</fullName>
    </submittedName>
</protein>
<organism evidence="6 7">
    <name type="scientific">Lignipirellula cremea</name>
    <dbReference type="NCBI Taxonomy" id="2528010"/>
    <lineage>
        <taxon>Bacteria</taxon>
        <taxon>Pseudomonadati</taxon>
        <taxon>Planctomycetota</taxon>
        <taxon>Planctomycetia</taxon>
        <taxon>Pirellulales</taxon>
        <taxon>Pirellulaceae</taxon>
        <taxon>Lignipirellula</taxon>
    </lineage>
</organism>
<dbReference type="AlphaFoldDB" id="A0A518E185"/>
<feature type="domain" description="HTH lysR-type" evidence="5">
    <location>
        <begin position="12"/>
        <end position="69"/>
    </location>
</feature>
<dbReference type="PANTHER" id="PTHR30126">
    <property type="entry name" value="HTH-TYPE TRANSCRIPTIONAL REGULATOR"/>
    <property type="match status" value="1"/>
</dbReference>
<dbReference type="OrthoDB" id="280324at2"/>
<proteinExistence type="inferred from homology"/>
<keyword evidence="7" id="KW-1185">Reference proteome</keyword>
<dbReference type="PANTHER" id="PTHR30126:SF39">
    <property type="entry name" value="HTH-TYPE TRANSCRIPTIONAL REGULATOR CYSL"/>
    <property type="match status" value="1"/>
</dbReference>
<evidence type="ECO:0000313" key="7">
    <source>
        <dbReference type="Proteomes" id="UP000317648"/>
    </source>
</evidence>
<dbReference type="CDD" id="cd05466">
    <property type="entry name" value="PBP2_LTTR_substrate"/>
    <property type="match status" value="1"/>
</dbReference>
<accession>A0A518E185</accession>
<evidence type="ECO:0000256" key="4">
    <source>
        <dbReference type="ARBA" id="ARBA00023163"/>
    </source>
</evidence>
<keyword evidence="3" id="KW-0238">DNA-binding</keyword>
<dbReference type="Proteomes" id="UP000317648">
    <property type="component" value="Chromosome"/>
</dbReference>
<dbReference type="PROSITE" id="PS50931">
    <property type="entry name" value="HTH_LYSR"/>
    <property type="match status" value="1"/>
</dbReference>
<evidence type="ECO:0000259" key="5">
    <source>
        <dbReference type="PROSITE" id="PS50931"/>
    </source>
</evidence>